<evidence type="ECO:0000313" key="6">
    <source>
        <dbReference type="EMBL" id="PWJ76692.1"/>
    </source>
</evidence>
<dbReference type="Gene3D" id="2.60.40.10">
    <property type="entry name" value="Immunoglobulins"/>
    <property type="match status" value="2"/>
</dbReference>
<evidence type="ECO:0000313" key="7">
    <source>
        <dbReference type="Proteomes" id="UP000245412"/>
    </source>
</evidence>
<dbReference type="InterPro" id="IPR017853">
    <property type="entry name" value="GH"/>
</dbReference>
<dbReference type="PANTHER" id="PTHR42732:SF1">
    <property type="entry name" value="BETA-MANNOSIDASE"/>
    <property type="match status" value="1"/>
</dbReference>
<dbReference type="GO" id="GO:0005975">
    <property type="term" value="P:carbohydrate metabolic process"/>
    <property type="evidence" value="ECO:0007669"/>
    <property type="project" value="InterPro"/>
</dbReference>
<evidence type="ECO:0000256" key="1">
    <source>
        <dbReference type="ARBA" id="ARBA00007401"/>
    </source>
</evidence>
<proteinExistence type="inferred from homology"/>
<dbReference type="InterPro" id="IPR013783">
    <property type="entry name" value="Ig-like_fold"/>
</dbReference>
<keyword evidence="3" id="KW-0326">Glycosidase</keyword>
<reference evidence="6 7" key="1">
    <citation type="submission" date="2018-05" db="EMBL/GenBank/DDBJ databases">
        <authorList>
            <person name="Goeker M."/>
            <person name="Huntemann M."/>
            <person name="Clum A."/>
            <person name="Pillay M."/>
            <person name="Palaniappan K."/>
            <person name="Varghese N."/>
            <person name="Mikhailova N."/>
            <person name="Stamatis D."/>
            <person name="Reddy T."/>
            <person name="Daum C."/>
            <person name="Shapiro N."/>
            <person name="Ivanova N."/>
            <person name="Kyrpides N."/>
            <person name="Woyke T."/>
        </authorList>
    </citation>
    <scope>NUCLEOTIDE SEQUENCE [LARGE SCALE GENOMIC DNA]</scope>
    <source>
        <strain evidence="6 7">DSM 26524</strain>
    </source>
</reference>
<dbReference type="SUPFAM" id="SSF49303">
    <property type="entry name" value="beta-Galactosidase/glucuronidase domain"/>
    <property type="match status" value="1"/>
</dbReference>
<evidence type="ECO:0000259" key="4">
    <source>
        <dbReference type="Pfam" id="PF02836"/>
    </source>
</evidence>
<dbReference type="Pfam" id="PF02836">
    <property type="entry name" value="Glyco_hydro_2_C"/>
    <property type="match status" value="1"/>
</dbReference>
<dbReference type="SUPFAM" id="SSF51445">
    <property type="entry name" value="(Trans)glycosidases"/>
    <property type="match status" value="1"/>
</dbReference>
<comment type="similarity">
    <text evidence="1">Belongs to the glycosyl hydrolase 2 family.</text>
</comment>
<keyword evidence="2" id="KW-0378">Hydrolase</keyword>
<accession>A0AB73T607</accession>
<dbReference type="PRINTS" id="PR00132">
    <property type="entry name" value="GLHYDRLASE2"/>
</dbReference>
<dbReference type="InterPro" id="IPR006101">
    <property type="entry name" value="Glyco_hydro_2"/>
</dbReference>
<sequence>MQTSKLRWNVRTIFNWNDKWGFYKGELDQDALLSGKNVIIPGETPGWESVDLPHTWNALDGQDGGNDYYQGAAWYKKTFTAEEGWKEVYVRFGAVSKLAQVWCNGRYVGEHRGGFSSFAFELTPFLQEGENEIFVRADNSNELPVYPRQADFTFFGGIYRSVELICFSGTSHFDVACFGCDGVFITPSPDGKVQVDAYVNGKGRSYARIYDADGKCAAESQISEAMHYILHVPDLKLWNGTKGAYLYQAKVFLCGESTDEIADEVCVSFGFRDFSVSAEEGFFLNGASYPLRGVCRHQDRENMGWAITEKEHLEDMALIREIGANTVRLAHYQQDPFFYDLCDRNGLVVWAEIPFISVHDERKEADDNLREQMKELVLQNYNHPSVCFWGIANEVGIGGESEAMYTILKELDQLAKKLDPTRLTAIANVGMTKTGSPLFHITDVTSYNEYNGWYEGTADDHGAFCDERHGQIPAIPLAISEYGAEGILSWHSEQPRVKDYSEEYQALVHEKAEKAFEARPYLWATWLWNMFDFAADARDEGGCRGRNNKGLVTYDRKIKKQAFYFYKACWSREPFVYLCGERFTKHADGKINIKAYSNLEHVELWVNGVFTGELSGKTIFEFKDVSLTRQFNEILVKTPEGFMDSLVFEKVEQVPEEYILKETKNISEAVTQWFAGIQAGNPGRADNKELVVNEGCLSVYDPMEEVYKYKEGFQIIQELVARPLSISNPAMASRMDKGGPMSFAGIWHHIKKMLPDELIYIVNERLNKIKKQD</sequence>
<feature type="domain" description="Glycosyl hydrolases family 2 sugar binding" evidence="5">
    <location>
        <begin position="69"/>
        <end position="165"/>
    </location>
</feature>
<organism evidence="6 7">
    <name type="scientific">Murimonas intestini</name>
    <dbReference type="NCBI Taxonomy" id="1337051"/>
    <lineage>
        <taxon>Bacteria</taxon>
        <taxon>Bacillati</taxon>
        <taxon>Bacillota</taxon>
        <taxon>Clostridia</taxon>
        <taxon>Lachnospirales</taxon>
        <taxon>Lachnospiraceae</taxon>
        <taxon>Murimonas</taxon>
    </lineage>
</organism>
<comment type="caution">
    <text evidence="6">The sequence shown here is derived from an EMBL/GenBank/DDBJ whole genome shotgun (WGS) entry which is preliminary data.</text>
</comment>
<dbReference type="InterPro" id="IPR036156">
    <property type="entry name" value="Beta-gal/glucu_dom_sf"/>
</dbReference>
<dbReference type="AlphaFoldDB" id="A0AB73T607"/>
<evidence type="ECO:0000259" key="5">
    <source>
        <dbReference type="Pfam" id="PF02837"/>
    </source>
</evidence>
<dbReference type="InterPro" id="IPR008979">
    <property type="entry name" value="Galactose-bd-like_sf"/>
</dbReference>
<evidence type="ECO:0000256" key="3">
    <source>
        <dbReference type="ARBA" id="ARBA00023295"/>
    </source>
</evidence>
<name>A0AB73T607_9FIRM</name>
<evidence type="ECO:0000256" key="2">
    <source>
        <dbReference type="ARBA" id="ARBA00022801"/>
    </source>
</evidence>
<dbReference type="Proteomes" id="UP000245412">
    <property type="component" value="Unassembled WGS sequence"/>
</dbReference>
<dbReference type="SUPFAM" id="SSF49785">
    <property type="entry name" value="Galactose-binding domain-like"/>
    <property type="match status" value="1"/>
</dbReference>
<dbReference type="Gene3D" id="3.20.20.80">
    <property type="entry name" value="Glycosidases"/>
    <property type="match status" value="1"/>
</dbReference>
<dbReference type="InterPro" id="IPR051913">
    <property type="entry name" value="GH2_Domain-Containing"/>
</dbReference>
<dbReference type="InterPro" id="IPR006103">
    <property type="entry name" value="Glyco_hydro_2_cat"/>
</dbReference>
<gene>
    <name evidence="6" type="ORF">C7383_104138</name>
</gene>
<dbReference type="Pfam" id="PF02837">
    <property type="entry name" value="Glyco_hydro_2_N"/>
    <property type="match status" value="1"/>
</dbReference>
<protein>
    <submittedName>
        <fullName evidence="6">Beta-galactosidase</fullName>
    </submittedName>
</protein>
<keyword evidence="7" id="KW-1185">Reference proteome</keyword>
<dbReference type="RefSeq" id="WP_109625838.1">
    <property type="nucleotide sequence ID" value="NZ_JANKBJ010000002.1"/>
</dbReference>
<dbReference type="EMBL" id="QGGY01000004">
    <property type="protein sequence ID" value="PWJ76692.1"/>
    <property type="molecule type" value="Genomic_DNA"/>
</dbReference>
<dbReference type="InterPro" id="IPR006104">
    <property type="entry name" value="Glyco_hydro_2_N"/>
</dbReference>
<dbReference type="GO" id="GO:0004553">
    <property type="term" value="F:hydrolase activity, hydrolyzing O-glycosyl compounds"/>
    <property type="evidence" value="ECO:0007669"/>
    <property type="project" value="InterPro"/>
</dbReference>
<dbReference type="PANTHER" id="PTHR42732">
    <property type="entry name" value="BETA-GALACTOSIDASE"/>
    <property type="match status" value="1"/>
</dbReference>
<feature type="domain" description="Glycoside hydrolase family 2 catalytic" evidence="4">
    <location>
        <begin position="280"/>
        <end position="567"/>
    </location>
</feature>
<dbReference type="Gene3D" id="2.60.120.260">
    <property type="entry name" value="Galactose-binding domain-like"/>
    <property type="match status" value="1"/>
</dbReference>